<dbReference type="PANTHER" id="PTHR38686">
    <property type="entry name" value="APOLIPOPROTEIN N-ACYLTRANSFERASE"/>
    <property type="match status" value="1"/>
</dbReference>
<dbReference type="PANTHER" id="PTHR38686:SF1">
    <property type="entry name" value="APOLIPOPROTEIN N-ACYLTRANSFERASE"/>
    <property type="match status" value="1"/>
</dbReference>
<comment type="caution">
    <text evidence="11">The sequence shown here is derived from an EMBL/GenBank/DDBJ whole genome shotgun (WGS) entry which is preliminary data.</text>
</comment>
<proteinExistence type="inferred from homology"/>
<dbReference type="GO" id="GO:0042158">
    <property type="term" value="P:lipoprotein biosynthetic process"/>
    <property type="evidence" value="ECO:0007669"/>
    <property type="project" value="UniProtKB-UniRule"/>
</dbReference>
<sequence>MAKIRAADSRLLPCLLALLAGCGLTLGFAPFSLWLLVPALLGGFFWLLAFRASHYPFLLGFCFGLGWFGTGVSWVHVSIADFGGLPLIGSLSLMLLLCAYLSLYPALASWLLVRLVKRAWWPLAIPFIWLVCEWLRSWVLTGFPWLSLGYSQLQGPLGGFMPLIGETGVSMLLVMLSSALALMVPKRQFLSACLLLAVLLVCGLVLNQVKWTSPTGQQANLVMVQGNIKQELRWVPEQDKPTMQKYWQLTEPYLDADLIVWPEAAVPKLEPLALDYLHDVDVRLGAHGVGLVTGIVNYNFETRSAYNQLIVLGSRDGEPEGHYAYPYANRYAKHHLLPIGEFIPLEDWLRGLAPIFDLPMSSFSRGDYQQTNMTVKGYRLAPAICFEIAFPNQIRANLHQYTDFILTVSNDAWFGRSHGPHQHLEIARVRAKEFGLPVLRATNNGITALIDADGSIQASLPQFEEAVLSATLRQYRGTTPYARFGDLWAWLLGLLGLALSLWLPRAGLLSRHTRLS</sequence>
<feature type="transmembrane region" description="Helical" evidence="9">
    <location>
        <begin position="33"/>
        <end position="50"/>
    </location>
</feature>
<comment type="catalytic activity">
    <reaction evidence="9">
        <text>N-terminal S-1,2-diacyl-sn-glyceryl-L-cysteinyl-[lipoprotein] + a glycerophospholipid = N-acyl-S-1,2-diacyl-sn-glyceryl-L-cysteinyl-[lipoprotein] + a 2-acyl-sn-glycero-3-phospholipid + H(+)</text>
        <dbReference type="Rhea" id="RHEA:48228"/>
        <dbReference type="Rhea" id="RHEA-COMP:14681"/>
        <dbReference type="Rhea" id="RHEA-COMP:14684"/>
        <dbReference type="ChEBI" id="CHEBI:15378"/>
        <dbReference type="ChEBI" id="CHEBI:136912"/>
        <dbReference type="ChEBI" id="CHEBI:140656"/>
        <dbReference type="ChEBI" id="CHEBI:140657"/>
        <dbReference type="ChEBI" id="CHEBI:140660"/>
        <dbReference type="EC" id="2.3.1.269"/>
    </reaction>
</comment>
<evidence type="ECO:0000256" key="3">
    <source>
        <dbReference type="ARBA" id="ARBA00022475"/>
    </source>
</evidence>
<feature type="transmembrane region" description="Helical" evidence="9">
    <location>
        <begin position="91"/>
        <end position="113"/>
    </location>
</feature>
<organism evidence="11 12">
    <name type="scientific">Bowmanella dokdonensis</name>
    <dbReference type="NCBI Taxonomy" id="751969"/>
    <lineage>
        <taxon>Bacteria</taxon>
        <taxon>Pseudomonadati</taxon>
        <taxon>Pseudomonadota</taxon>
        <taxon>Gammaproteobacteria</taxon>
        <taxon>Alteromonadales</taxon>
        <taxon>Alteromonadaceae</taxon>
        <taxon>Bowmanella</taxon>
    </lineage>
</organism>
<dbReference type="Pfam" id="PF00795">
    <property type="entry name" value="CN_hydrolase"/>
    <property type="match status" value="1"/>
</dbReference>
<dbReference type="AlphaFoldDB" id="A0A939DLJ4"/>
<name>A0A939DLJ4_9ALTE</name>
<dbReference type="InterPro" id="IPR045378">
    <property type="entry name" value="LNT_N"/>
</dbReference>
<dbReference type="InterPro" id="IPR004563">
    <property type="entry name" value="Apolipo_AcylTrfase"/>
</dbReference>
<keyword evidence="8 9" id="KW-0012">Acyltransferase</keyword>
<dbReference type="SUPFAM" id="SSF56317">
    <property type="entry name" value="Carbon-nitrogen hydrolase"/>
    <property type="match status" value="1"/>
</dbReference>
<evidence type="ECO:0000256" key="2">
    <source>
        <dbReference type="ARBA" id="ARBA00010065"/>
    </source>
</evidence>
<protein>
    <recommendedName>
        <fullName evidence="9">Apolipoprotein N-acyltransferase</fullName>
        <shortName evidence="9">ALP N-acyltransferase</shortName>
        <ecNumber evidence="9">2.3.1.269</ecNumber>
    </recommendedName>
</protein>
<feature type="domain" description="CN hydrolase" evidence="10">
    <location>
        <begin position="224"/>
        <end position="474"/>
    </location>
</feature>
<evidence type="ECO:0000256" key="8">
    <source>
        <dbReference type="ARBA" id="ARBA00023315"/>
    </source>
</evidence>
<evidence type="ECO:0000313" key="11">
    <source>
        <dbReference type="EMBL" id="MBN7824973.1"/>
    </source>
</evidence>
<dbReference type="GO" id="GO:0005886">
    <property type="term" value="C:plasma membrane"/>
    <property type="evidence" value="ECO:0007669"/>
    <property type="project" value="UniProtKB-SubCell"/>
</dbReference>
<dbReference type="EC" id="2.3.1.269" evidence="9"/>
<feature type="transmembrane region" description="Helical" evidence="9">
    <location>
        <begin position="159"/>
        <end position="182"/>
    </location>
</feature>
<keyword evidence="7 9" id="KW-0472">Membrane</keyword>
<dbReference type="Proteomes" id="UP000664654">
    <property type="component" value="Unassembled WGS sequence"/>
</dbReference>
<feature type="transmembrane region" description="Helical" evidence="9">
    <location>
        <begin position="487"/>
        <end position="504"/>
    </location>
</feature>
<evidence type="ECO:0000256" key="1">
    <source>
        <dbReference type="ARBA" id="ARBA00004651"/>
    </source>
</evidence>
<feature type="transmembrane region" description="Helical" evidence="9">
    <location>
        <begin position="57"/>
        <end position="79"/>
    </location>
</feature>
<comment type="similarity">
    <text evidence="2 9">Belongs to the CN hydrolase family. Apolipoprotein N-acyltransferase subfamily.</text>
</comment>
<comment type="function">
    <text evidence="9">Catalyzes the phospholipid dependent N-acylation of the N-terminal cysteine of apolipoprotein, the last step in lipoprotein maturation.</text>
</comment>
<keyword evidence="12" id="KW-1185">Reference proteome</keyword>
<evidence type="ECO:0000256" key="9">
    <source>
        <dbReference type="HAMAP-Rule" id="MF_01148"/>
    </source>
</evidence>
<reference evidence="11" key="1">
    <citation type="submission" date="2021-03" db="EMBL/GenBank/DDBJ databases">
        <title>novel species isolated from a fishpond in China.</title>
        <authorList>
            <person name="Lu H."/>
            <person name="Cai Z."/>
        </authorList>
    </citation>
    <scope>NUCLEOTIDE SEQUENCE</scope>
    <source>
        <strain evidence="11">JCM 30855</strain>
    </source>
</reference>
<keyword evidence="4 9" id="KW-0808">Transferase</keyword>
<keyword evidence="6 9" id="KW-1133">Transmembrane helix</keyword>
<dbReference type="CDD" id="cd07571">
    <property type="entry name" value="ALP_N-acyl_transferase"/>
    <property type="match status" value="1"/>
</dbReference>
<dbReference type="RefSeq" id="WP_206573081.1">
    <property type="nucleotide sequence ID" value="NZ_JAFKCV010000003.1"/>
</dbReference>
<dbReference type="PROSITE" id="PS51257">
    <property type="entry name" value="PROKAR_LIPOPROTEIN"/>
    <property type="match status" value="1"/>
</dbReference>
<dbReference type="InterPro" id="IPR003010">
    <property type="entry name" value="C-N_Hydrolase"/>
</dbReference>
<comment type="pathway">
    <text evidence="9">Protein modification; lipoprotein biosynthesis (N-acyl transfer).</text>
</comment>
<comment type="subcellular location">
    <subcellularLocation>
        <location evidence="1 9">Cell membrane</location>
        <topology evidence="1 9">Multi-pass membrane protein</topology>
    </subcellularLocation>
</comment>
<dbReference type="EMBL" id="JAFKCV010000003">
    <property type="protein sequence ID" value="MBN7824973.1"/>
    <property type="molecule type" value="Genomic_DNA"/>
</dbReference>
<feature type="transmembrane region" description="Helical" evidence="9">
    <location>
        <begin position="120"/>
        <end position="139"/>
    </location>
</feature>
<evidence type="ECO:0000256" key="6">
    <source>
        <dbReference type="ARBA" id="ARBA00022989"/>
    </source>
</evidence>
<evidence type="ECO:0000256" key="7">
    <source>
        <dbReference type="ARBA" id="ARBA00023136"/>
    </source>
</evidence>
<keyword evidence="5 9" id="KW-0812">Transmembrane</keyword>
<evidence type="ECO:0000259" key="10">
    <source>
        <dbReference type="PROSITE" id="PS50263"/>
    </source>
</evidence>
<gene>
    <name evidence="9 11" type="primary">lnt</name>
    <name evidence="11" type="ORF">J0A66_07020</name>
</gene>
<dbReference type="PROSITE" id="PS50263">
    <property type="entry name" value="CN_HYDROLASE"/>
    <property type="match status" value="1"/>
</dbReference>
<feature type="transmembrane region" description="Helical" evidence="9">
    <location>
        <begin position="189"/>
        <end position="206"/>
    </location>
</feature>
<evidence type="ECO:0000313" key="12">
    <source>
        <dbReference type="Proteomes" id="UP000664654"/>
    </source>
</evidence>
<dbReference type="Gene3D" id="3.60.110.10">
    <property type="entry name" value="Carbon-nitrogen hydrolase"/>
    <property type="match status" value="1"/>
</dbReference>
<keyword evidence="3 9" id="KW-1003">Cell membrane</keyword>
<accession>A0A939DLJ4</accession>
<dbReference type="Pfam" id="PF20154">
    <property type="entry name" value="LNT_N"/>
    <property type="match status" value="1"/>
</dbReference>
<evidence type="ECO:0000256" key="4">
    <source>
        <dbReference type="ARBA" id="ARBA00022679"/>
    </source>
</evidence>
<evidence type="ECO:0000256" key="5">
    <source>
        <dbReference type="ARBA" id="ARBA00022692"/>
    </source>
</evidence>
<dbReference type="HAMAP" id="MF_01148">
    <property type="entry name" value="Lnt"/>
    <property type="match status" value="1"/>
</dbReference>
<dbReference type="InterPro" id="IPR036526">
    <property type="entry name" value="C-N_Hydrolase_sf"/>
</dbReference>
<dbReference type="GO" id="GO:0016410">
    <property type="term" value="F:N-acyltransferase activity"/>
    <property type="evidence" value="ECO:0007669"/>
    <property type="project" value="UniProtKB-UniRule"/>
</dbReference>
<dbReference type="NCBIfam" id="TIGR00546">
    <property type="entry name" value="lnt"/>
    <property type="match status" value="1"/>
</dbReference>